<proteinExistence type="predicted"/>
<keyword evidence="2" id="KW-1185">Reference proteome</keyword>
<gene>
    <name evidence="1" type="ORF">QFC24_000557</name>
</gene>
<dbReference type="EMBL" id="JASBWV010000001">
    <property type="protein sequence ID" value="KAJ9128264.1"/>
    <property type="molecule type" value="Genomic_DNA"/>
</dbReference>
<comment type="caution">
    <text evidence="1">The sequence shown here is derived from an EMBL/GenBank/DDBJ whole genome shotgun (WGS) entry which is preliminary data.</text>
</comment>
<dbReference type="Proteomes" id="UP001234202">
    <property type="component" value="Unassembled WGS sequence"/>
</dbReference>
<organism evidence="1 2">
    <name type="scientific">Naganishia onofrii</name>
    <dbReference type="NCBI Taxonomy" id="1851511"/>
    <lineage>
        <taxon>Eukaryota</taxon>
        <taxon>Fungi</taxon>
        <taxon>Dikarya</taxon>
        <taxon>Basidiomycota</taxon>
        <taxon>Agaricomycotina</taxon>
        <taxon>Tremellomycetes</taxon>
        <taxon>Filobasidiales</taxon>
        <taxon>Filobasidiaceae</taxon>
        <taxon>Naganishia</taxon>
    </lineage>
</organism>
<accession>A0ACC2XXM5</accession>
<reference evidence="1" key="1">
    <citation type="submission" date="2023-04" db="EMBL/GenBank/DDBJ databases">
        <title>Draft Genome sequencing of Naganishia species isolated from polar environments using Oxford Nanopore Technology.</title>
        <authorList>
            <person name="Leo P."/>
            <person name="Venkateswaran K."/>
        </authorList>
    </citation>
    <scope>NUCLEOTIDE SEQUENCE</scope>
    <source>
        <strain evidence="1">DBVPG 5303</strain>
    </source>
</reference>
<name>A0ACC2XXM5_9TREE</name>
<sequence length="409" mass="45100">MFTVPSRKRPRSSYSSSPEETSSFSPDDTGSTSLTRETSQSISPSGSRPDSDFESLPAHLVNEAPSRKRRRKEKFEGSNAGTNRSNGRPAPFIRTGFESMALESDGEDGYLASSGPGIQQPEIQEFGEQQEEFVEDSPAVTFKDFAFQPSGNPAFYDTYRTQDASIPDMQGHLPRVDTMRVVQPASVEMPSPDQEVPSLIRKQSAAKAPSWREAADVMVEEDMDPESGGIPQSKRKGKSSYEPEKDRIIVTSLSDTESETSSPGPSTPPIDLSNATDEIIEIPSVEKLSQPGSRGFTIHPTFLNRLGRMNEAERSRLPFLPSRNGSTPERGLILYRTPDEIFNSTRKRNGMESDDEDDDSSDRFQVLPDDYDDAEMAVEDDEDVDVVPMSDIEVDGSGITEEVDSMEIG</sequence>
<evidence type="ECO:0000313" key="1">
    <source>
        <dbReference type="EMBL" id="KAJ9128264.1"/>
    </source>
</evidence>
<evidence type="ECO:0000313" key="2">
    <source>
        <dbReference type="Proteomes" id="UP001234202"/>
    </source>
</evidence>
<protein>
    <submittedName>
        <fullName evidence="1">Uncharacterized protein</fullName>
    </submittedName>
</protein>